<name>A0A8J6P464_9BACT</name>
<organism evidence="2 3">
    <name type="scientific">Candidatus Desulfatibia vada</name>
    <dbReference type="NCBI Taxonomy" id="2841696"/>
    <lineage>
        <taxon>Bacteria</taxon>
        <taxon>Pseudomonadati</taxon>
        <taxon>Thermodesulfobacteriota</taxon>
        <taxon>Desulfobacteria</taxon>
        <taxon>Desulfobacterales</taxon>
        <taxon>Desulfobacterales incertae sedis</taxon>
        <taxon>Candidatus Desulfatibia</taxon>
    </lineage>
</organism>
<comment type="caution">
    <text evidence="2">The sequence shown here is derived from an EMBL/GenBank/DDBJ whole genome shotgun (WGS) entry which is preliminary data.</text>
</comment>
<dbReference type="EMBL" id="JACNIG010000429">
    <property type="protein sequence ID" value="MBC8434388.1"/>
    <property type="molecule type" value="Genomic_DNA"/>
</dbReference>
<protein>
    <recommendedName>
        <fullName evidence="1">GCM domain-containing protein</fullName>
    </recommendedName>
</protein>
<dbReference type="PROSITE" id="PS50807">
    <property type="entry name" value="GCM"/>
    <property type="match status" value="1"/>
</dbReference>
<dbReference type="InterPro" id="IPR003902">
    <property type="entry name" value="Tscrpt_reg_GCM"/>
</dbReference>
<proteinExistence type="predicted"/>
<sequence>MQRAKTRKRPCKICRRWFLPHPRQKERQKTCGRPECQQELHRRQCQKWNRKNSAYFKGIYLAEKLDRTKDPPDPPKKEPASIVAKSRLNLGLPRDVVIGHIGGKQLIILEYITEQIIRRTRSVAAHRPP</sequence>
<evidence type="ECO:0000313" key="3">
    <source>
        <dbReference type="Proteomes" id="UP000605201"/>
    </source>
</evidence>
<feature type="domain" description="GCM" evidence="1">
    <location>
        <begin position="1"/>
        <end position="90"/>
    </location>
</feature>
<evidence type="ECO:0000313" key="2">
    <source>
        <dbReference type="EMBL" id="MBC8434388.1"/>
    </source>
</evidence>
<reference evidence="2 3" key="1">
    <citation type="submission" date="2020-08" db="EMBL/GenBank/DDBJ databases">
        <title>Bridging the membrane lipid divide: bacteria of the FCB group superphylum have the potential to synthesize archaeal ether lipids.</title>
        <authorList>
            <person name="Villanueva L."/>
            <person name="Von Meijenfeldt F.A.B."/>
            <person name="Westbye A.B."/>
            <person name="Yadav S."/>
            <person name="Hopmans E.C."/>
            <person name="Dutilh B.E."/>
            <person name="Sinninghe Damste J.S."/>
        </authorList>
    </citation>
    <scope>NUCLEOTIDE SEQUENCE [LARGE SCALE GENOMIC DNA]</scope>
    <source>
        <strain evidence="2">NIOZ-UU17</strain>
    </source>
</reference>
<dbReference type="GO" id="GO:0003677">
    <property type="term" value="F:DNA binding"/>
    <property type="evidence" value="ECO:0007669"/>
    <property type="project" value="InterPro"/>
</dbReference>
<accession>A0A8J6P464</accession>
<evidence type="ECO:0000259" key="1">
    <source>
        <dbReference type="PROSITE" id="PS50807"/>
    </source>
</evidence>
<dbReference type="Proteomes" id="UP000605201">
    <property type="component" value="Unassembled WGS sequence"/>
</dbReference>
<dbReference type="GO" id="GO:0006355">
    <property type="term" value="P:regulation of DNA-templated transcription"/>
    <property type="evidence" value="ECO:0007669"/>
    <property type="project" value="InterPro"/>
</dbReference>
<gene>
    <name evidence="2" type="ORF">H8D96_20970</name>
</gene>
<dbReference type="AlphaFoldDB" id="A0A8J6P464"/>